<evidence type="ECO:0000313" key="2">
    <source>
        <dbReference type="EMBL" id="KIW11031.1"/>
    </source>
</evidence>
<dbReference type="InterPro" id="IPR029058">
    <property type="entry name" value="AB_hydrolase_fold"/>
</dbReference>
<dbReference type="AlphaFoldDB" id="A0A0D1Y7Z2"/>
<keyword evidence="3" id="KW-1185">Reference proteome</keyword>
<accession>A0A0D1Y7Z2</accession>
<dbReference type="HOGENOM" id="CLU_020336_9_0_1"/>
<reference evidence="2 3" key="1">
    <citation type="submission" date="2015-01" db="EMBL/GenBank/DDBJ databases">
        <title>The Genome Sequence of Exophiala spinifera CBS89968.</title>
        <authorList>
            <consortium name="The Broad Institute Genomics Platform"/>
            <person name="Cuomo C."/>
            <person name="de Hoog S."/>
            <person name="Gorbushina A."/>
            <person name="Stielow B."/>
            <person name="Teixiera M."/>
            <person name="Abouelleil A."/>
            <person name="Chapman S.B."/>
            <person name="Priest M."/>
            <person name="Young S.K."/>
            <person name="Wortman J."/>
            <person name="Nusbaum C."/>
            <person name="Birren B."/>
        </authorList>
    </citation>
    <scope>NUCLEOTIDE SEQUENCE [LARGE SCALE GENOMIC DNA]</scope>
    <source>
        <strain evidence="2 3">CBS 89968</strain>
    </source>
</reference>
<dbReference type="VEuPathDB" id="FungiDB:PV08_10330"/>
<dbReference type="EMBL" id="KN847499">
    <property type="protein sequence ID" value="KIW11031.1"/>
    <property type="molecule type" value="Genomic_DNA"/>
</dbReference>
<evidence type="ECO:0000313" key="3">
    <source>
        <dbReference type="Proteomes" id="UP000053328"/>
    </source>
</evidence>
<organism evidence="2 3">
    <name type="scientific">Exophiala spinifera</name>
    <dbReference type="NCBI Taxonomy" id="91928"/>
    <lineage>
        <taxon>Eukaryota</taxon>
        <taxon>Fungi</taxon>
        <taxon>Dikarya</taxon>
        <taxon>Ascomycota</taxon>
        <taxon>Pezizomycotina</taxon>
        <taxon>Eurotiomycetes</taxon>
        <taxon>Chaetothyriomycetidae</taxon>
        <taxon>Chaetothyriales</taxon>
        <taxon>Herpotrichiellaceae</taxon>
        <taxon>Exophiala</taxon>
    </lineage>
</organism>
<dbReference type="GeneID" id="27337413"/>
<dbReference type="Proteomes" id="UP000053328">
    <property type="component" value="Unassembled WGS sequence"/>
</dbReference>
<dbReference type="RefSeq" id="XP_016231247.1">
    <property type="nucleotide sequence ID" value="XM_016384645.1"/>
</dbReference>
<proteinExistence type="predicted"/>
<sequence length="315" mass="33910">MSGGARTHHTQGTSEWVPTRDGRRLYSMVLLPQQPNSAQDTIAAPAPPPTTATTVIFEAGAGASRSSWAKVQKEVACFARAIVYDRSGLGRSEPDRNGRTLDKMACDLCDLLEHFGPGPFVLVGHSAGGPIVRLAASRKPDVVAGLVLVDPADEAADALFSRKFRCMEWLVIRVGWVLAKLGLLRHLHGSSIIDTALAADVRDDLLREGFTTRVMATMAQQARTFLVELETWKTNPPQTADIPTTVISGGLANKADGMPEQVRAQAIAAHVHRAAQCCQGRHVVADRSGHLVPMTEPELVVAEIRRMVVKGSDCS</sequence>
<dbReference type="STRING" id="91928.A0A0D1Y7Z2"/>
<dbReference type="PANTHER" id="PTHR43433:SF5">
    <property type="entry name" value="AB HYDROLASE-1 DOMAIN-CONTAINING PROTEIN"/>
    <property type="match status" value="1"/>
</dbReference>
<gene>
    <name evidence="2" type="ORF">PV08_10330</name>
</gene>
<dbReference type="InterPro" id="IPR050471">
    <property type="entry name" value="AB_hydrolase"/>
</dbReference>
<dbReference type="Pfam" id="PF12697">
    <property type="entry name" value="Abhydrolase_6"/>
    <property type="match status" value="1"/>
</dbReference>
<dbReference type="Gene3D" id="3.40.50.1820">
    <property type="entry name" value="alpha/beta hydrolase"/>
    <property type="match status" value="1"/>
</dbReference>
<name>A0A0D1Y7Z2_9EURO</name>
<dbReference type="OrthoDB" id="294702at2759"/>
<feature type="domain" description="AB hydrolase-1" evidence="1">
    <location>
        <begin position="57"/>
        <end position="302"/>
    </location>
</feature>
<dbReference type="PANTHER" id="PTHR43433">
    <property type="entry name" value="HYDROLASE, ALPHA/BETA FOLD FAMILY PROTEIN"/>
    <property type="match status" value="1"/>
</dbReference>
<evidence type="ECO:0000259" key="1">
    <source>
        <dbReference type="Pfam" id="PF12697"/>
    </source>
</evidence>
<dbReference type="SUPFAM" id="SSF53474">
    <property type="entry name" value="alpha/beta-Hydrolases"/>
    <property type="match status" value="1"/>
</dbReference>
<protein>
    <recommendedName>
        <fullName evidence="1">AB hydrolase-1 domain-containing protein</fullName>
    </recommendedName>
</protein>
<dbReference type="InterPro" id="IPR000073">
    <property type="entry name" value="AB_hydrolase_1"/>
</dbReference>